<keyword evidence="3" id="KW-1185">Reference proteome</keyword>
<organism evidence="2 3">
    <name type="scientific">Lacticaseibacillus rhamnosus (strain LMS2-1)</name>
    <dbReference type="NCBI Taxonomy" id="525361"/>
    <lineage>
        <taxon>Bacteria</taxon>
        <taxon>Bacillati</taxon>
        <taxon>Bacillota</taxon>
        <taxon>Bacilli</taxon>
        <taxon>Lactobacillales</taxon>
        <taxon>Lactobacillaceae</taxon>
        <taxon>Lacticaseibacillus</taxon>
    </lineage>
</organism>
<evidence type="ECO:0000313" key="3">
    <source>
        <dbReference type="Proteomes" id="UP000004525"/>
    </source>
</evidence>
<dbReference type="Pfam" id="PF13649">
    <property type="entry name" value="Methyltransf_25"/>
    <property type="match status" value="1"/>
</dbReference>
<feature type="domain" description="Methyltransferase" evidence="1">
    <location>
        <begin position="48"/>
        <end position="137"/>
    </location>
</feature>
<dbReference type="InterPro" id="IPR041698">
    <property type="entry name" value="Methyltransf_25"/>
</dbReference>
<protein>
    <recommendedName>
        <fullName evidence="1">Methyltransferase domain-containing protein</fullName>
    </recommendedName>
</protein>
<dbReference type="AlphaFoldDB" id="C2JZA8"/>
<gene>
    <name evidence="2" type="ORF">HMPREF0539_2243</name>
</gene>
<dbReference type="Proteomes" id="UP000004525">
    <property type="component" value="Unassembled WGS sequence"/>
</dbReference>
<sequence length="193" mass="21398">MNVKGCEPMETPYPNMQDNPNLPVESGDHQPIWQALIKKMPPLTDLRVLVIHCGDGWFCRYALNHGATAVLGIDTDTEAIQNARAAASSDRLRYRIMPDRWLKLLTGPYDLIVGAFDQSPAELKAITQVLSALLNAKGQLVAAVAPPKQPTGDQLAVEELISSQLVINRWYQVTDKRLAETAQLYLLLSSRVH</sequence>
<dbReference type="SUPFAM" id="SSF53335">
    <property type="entry name" value="S-adenosyl-L-methionine-dependent methyltransferases"/>
    <property type="match status" value="1"/>
</dbReference>
<evidence type="ECO:0000259" key="1">
    <source>
        <dbReference type="Pfam" id="PF13649"/>
    </source>
</evidence>
<dbReference type="HOGENOM" id="CLU_1459597_0_0_9"/>
<accession>C2JZA8</accession>
<comment type="caution">
    <text evidence="2">The sequence shown here is derived from an EMBL/GenBank/DDBJ whole genome shotgun (WGS) entry which is preliminary data.</text>
</comment>
<dbReference type="InterPro" id="IPR029063">
    <property type="entry name" value="SAM-dependent_MTases_sf"/>
</dbReference>
<name>C2JZA8_LACRM</name>
<dbReference type="CDD" id="cd02440">
    <property type="entry name" value="AdoMet_MTases"/>
    <property type="match status" value="1"/>
</dbReference>
<dbReference type="EMBL" id="ACIZ01000096">
    <property type="protein sequence ID" value="EEN79648.1"/>
    <property type="molecule type" value="Genomic_DNA"/>
</dbReference>
<evidence type="ECO:0000313" key="2">
    <source>
        <dbReference type="EMBL" id="EEN79648.1"/>
    </source>
</evidence>
<reference evidence="2" key="1">
    <citation type="submission" date="2009-01" db="EMBL/GenBank/DDBJ databases">
        <authorList>
            <person name="Qin X."/>
            <person name="Bachman B."/>
            <person name="Battles P."/>
            <person name="Bell A."/>
            <person name="Bess C."/>
            <person name="Bickham C."/>
            <person name="Chaboub L."/>
            <person name="Chen D."/>
            <person name="Coyle M."/>
            <person name="Deiros D.R."/>
            <person name="Dinh H."/>
            <person name="Forbes L."/>
            <person name="Fowler G."/>
            <person name="Francisco L."/>
            <person name="Fu Q."/>
            <person name="Gubbala S."/>
            <person name="Hale W."/>
            <person name="Han Y."/>
            <person name="Hemphill L."/>
            <person name="Highlander S.K."/>
            <person name="Hirani K."/>
            <person name="Hogues M."/>
            <person name="Jackson L."/>
            <person name="Jakkamsetti A."/>
            <person name="Javaid M."/>
            <person name="Jiang H."/>
            <person name="Korchina V."/>
            <person name="Kovar C."/>
            <person name="Lara F."/>
            <person name="Lee S."/>
            <person name="Mata R."/>
            <person name="Mathew T."/>
            <person name="Moen C."/>
            <person name="Morales K."/>
            <person name="Munidasa M."/>
            <person name="Nazareth L."/>
            <person name="Ngo R."/>
            <person name="Nguyen L."/>
            <person name="Okwuonu G."/>
            <person name="Ongeri F."/>
            <person name="Patil S."/>
            <person name="Petrosino J."/>
            <person name="Pham C."/>
            <person name="Pham P."/>
            <person name="Pu L.-L."/>
            <person name="Puazo M."/>
            <person name="Raj R."/>
            <person name="Reid J."/>
            <person name="Rouhana J."/>
            <person name="Saada N."/>
            <person name="Shang Y."/>
            <person name="Simmons D."/>
            <person name="Thornton R."/>
            <person name="Warren J."/>
            <person name="Weissenberger G."/>
            <person name="Zhang J."/>
            <person name="Zhang L."/>
            <person name="Zhou C."/>
            <person name="Zhu D."/>
            <person name="Muzny D."/>
            <person name="Worley K."/>
            <person name="Gibbs R."/>
        </authorList>
    </citation>
    <scope>NUCLEOTIDE SEQUENCE [LARGE SCALE GENOMIC DNA]</scope>
    <source>
        <strain evidence="2">LMS2-1</strain>
    </source>
</reference>
<proteinExistence type="predicted"/>
<dbReference type="Gene3D" id="3.40.50.150">
    <property type="entry name" value="Vaccinia Virus protein VP39"/>
    <property type="match status" value="1"/>
</dbReference>